<dbReference type="Gene3D" id="1.10.10.10">
    <property type="entry name" value="Winged helix-like DNA-binding domain superfamily/Winged helix DNA-binding domain"/>
    <property type="match status" value="1"/>
</dbReference>
<protein>
    <submittedName>
        <fullName evidence="2">MarR family protein</fullName>
    </submittedName>
</protein>
<dbReference type="InterPro" id="IPR036388">
    <property type="entry name" value="WH-like_DNA-bd_sf"/>
</dbReference>
<evidence type="ECO:0000313" key="3">
    <source>
        <dbReference type="Proteomes" id="UP000316921"/>
    </source>
</evidence>
<dbReference type="Pfam" id="PF01047">
    <property type="entry name" value="MarR"/>
    <property type="match status" value="1"/>
</dbReference>
<dbReference type="GO" id="GO:0003700">
    <property type="term" value="F:DNA-binding transcription factor activity"/>
    <property type="evidence" value="ECO:0007669"/>
    <property type="project" value="InterPro"/>
</dbReference>
<dbReference type="KEGG" id="pbap:Pla133_47710"/>
<feature type="domain" description="HTH marR-type" evidence="1">
    <location>
        <begin position="198"/>
        <end position="235"/>
    </location>
</feature>
<organism evidence="2 3">
    <name type="scientific">Engelhardtia mirabilis</name>
    <dbReference type="NCBI Taxonomy" id="2528011"/>
    <lineage>
        <taxon>Bacteria</taxon>
        <taxon>Pseudomonadati</taxon>
        <taxon>Planctomycetota</taxon>
        <taxon>Planctomycetia</taxon>
        <taxon>Planctomycetia incertae sedis</taxon>
        <taxon>Engelhardtia</taxon>
    </lineage>
</organism>
<reference evidence="2 3" key="1">
    <citation type="submission" date="2019-02" db="EMBL/GenBank/DDBJ databases">
        <title>Deep-cultivation of Planctomycetes and their phenomic and genomic characterization uncovers novel biology.</title>
        <authorList>
            <person name="Wiegand S."/>
            <person name="Jogler M."/>
            <person name="Boedeker C."/>
            <person name="Pinto D."/>
            <person name="Vollmers J."/>
            <person name="Rivas-Marin E."/>
            <person name="Kohn T."/>
            <person name="Peeters S.H."/>
            <person name="Heuer A."/>
            <person name="Rast P."/>
            <person name="Oberbeckmann S."/>
            <person name="Bunk B."/>
            <person name="Jeske O."/>
            <person name="Meyerdierks A."/>
            <person name="Storesund J.E."/>
            <person name="Kallscheuer N."/>
            <person name="Luecker S."/>
            <person name="Lage O.M."/>
            <person name="Pohl T."/>
            <person name="Merkel B.J."/>
            <person name="Hornburger P."/>
            <person name="Mueller R.-W."/>
            <person name="Bruemmer F."/>
            <person name="Labrenz M."/>
            <person name="Spormann A.M."/>
            <person name="Op den Camp H."/>
            <person name="Overmann J."/>
            <person name="Amann R."/>
            <person name="Jetten M.S.M."/>
            <person name="Mascher T."/>
            <person name="Medema M.H."/>
            <person name="Devos D.P."/>
            <person name="Kaster A.-K."/>
            <person name="Ovreas L."/>
            <person name="Rohde M."/>
            <person name="Galperin M.Y."/>
            <person name="Jogler C."/>
        </authorList>
    </citation>
    <scope>NUCLEOTIDE SEQUENCE [LARGE SCALE GENOMIC DNA]</scope>
    <source>
        <strain evidence="2 3">Pla133</strain>
    </source>
</reference>
<gene>
    <name evidence="2" type="ORF">Pla133_47710</name>
</gene>
<evidence type="ECO:0000313" key="2">
    <source>
        <dbReference type="EMBL" id="QDU69650.1"/>
    </source>
</evidence>
<dbReference type="InterPro" id="IPR000835">
    <property type="entry name" value="HTH_MarR-typ"/>
</dbReference>
<accession>A0A518BRR7</accession>
<proteinExistence type="predicted"/>
<dbReference type="EMBL" id="CP036287">
    <property type="protein sequence ID" value="QDU69650.1"/>
    <property type="molecule type" value="Genomic_DNA"/>
</dbReference>
<name>A0A518BRR7_9BACT</name>
<sequence length="413" mass="45388">MTSKIQLLLSAASTRLSGVLEGEGWTVDDPVELEVDGARGSRHPTVIPFGRANDRYEAHLRGAVGSAGFDTLRRALADGLLTGQAASRERGRRPMAIVVATPISAAMIERLGEYCRWVDGEAAWGVVDPHGIVSLFDPQHAEGGAGALLSAEPAADSARTNPAAQPAARAKLFTDLRQWMLKVLLAPRVDEDLLTADRGPIRNATDLADRARVSTSMVSRFLADLEDHGFLERSTRSLRLVRLRDLLDAWRSDTVGQARDVRVRFDLPSGDPAKQLRRLLELESKERRRQLEQGPGHRRPWMCLGLFEACRSLGLGHVLGGPIHFYHEDPDTTLTPRLDSLGLHRVDDRSAQDIYLRRPTAPQSVFRGAVVRDGVPTADVLQCWLDVVDHPTRGAEQAQEIMERIGLLDEGGS</sequence>
<dbReference type="Proteomes" id="UP000316921">
    <property type="component" value="Chromosome"/>
</dbReference>
<keyword evidence="3" id="KW-1185">Reference proteome</keyword>
<evidence type="ECO:0000259" key="1">
    <source>
        <dbReference type="Pfam" id="PF01047"/>
    </source>
</evidence>
<dbReference type="InterPro" id="IPR036390">
    <property type="entry name" value="WH_DNA-bd_sf"/>
</dbReference>
<dbReference type="AlphaFoldDB" id="A0A518BRR7"/>
<dbReference type="SUPFAM" id="SSF46785">
    <property type="entry name" value="Winged helix' DNA-binding domain"/>
    <property type="match status" value="1"/>
</dbReference>
<dbReference type="RefSeq" id="WP_145069744.1">
    <property type="nucleotide sequence ID" value="NZ_CP036287.1"/>
</dbReference>